<evidence type="ECO:0000256" key="5">
    <source>
        <dbReference type="ARBA" id="ARBA00022438"/>
    </source>
</evidence>
<name>A0A2N3LK59_9BACI</name>
<evidence type="ECO:0000256" key="3">
    <source>
        <dbReference type="ARBA" id="ARBA00001947"/>
    </source>
</evidence>
<gene>
    <name evidence="10" type="ORF">CWO92_11585</name>
</gene>
<dbReference type="GO" id="GO:0046872">
    <property type="term" value="F:metal ion binding"/>
    <property type="evidence" value="ECO:0007669"/>
    <property type="project" value="UniProtKB-KW"/>
</dbReference>
<evidence type="ECO:0000313" key="10">
    <source>
        <dbReference type="EMBL" id="PKR84996.1"/>
    </source>
</evidence>
<keyword evidence="8" id="KW-0378">Hydrolase</keyword>
<dbReference type="PRINTS" id="PR00919">
    <property type="entry name" value="THERMOPTASE"/>
</dbReference>
<dbReference type="PANTHER" id="PTHR34448:SF3">
    <property type="entry name" value="AMINOPEPTIDASE AMPS"/>
    <property type="match status" value="1"/>
</dbReference>
<evidence type="ECO:0000256" key="9">
    <source>
        <dbReference type="ARBA" id="ARBA00023049"/>
    </source>
</evidence>
<keyword evidence="5 10" id="KW-0031">Aminopeptidase</keyword>
<evidence type="ECO:0000313" key="11">
    <source>
        <dbReference type="Proteomes" id="UP000233440"/>
    </source>
</evidence>
<keyword evidence="11" id="KW-1185">Reference proteome</keyword>
<dbReference type="Proteomes" id="UP000233440">
    <property type="component" value="Unassembled WGS sequence"/>
</dbReference>
<protein>
    <submittedName>
        <fullName evidence="10">Aminopeptidase</fullName>
    </submittedName>
</protein>
<evidence type="ECO:0000256" key="1">
    <source>
        <dbReference type="ARBA" id="ARBA00001941"/>
    </source>
</evidence>
<proteinExistence type="inferred from homology"/>
<dbReference type="Pfam" id="PF02073">
    <property type="entry name" value="Peptidase_M29"/>
    <property type="match status" value="1"/>
</dbReference>
<sequence>MNFEQKMDKYAELAVKVGVNIQPGQPLWINAPLGTEQVIRKIVRQAYLAGAKNVHVDWYDEEIKRTHYELAPEETFKKFPDWLVKAHDDLVEEGGAILQVDAEDPDLLTGISTDRILNFQKARGDALENFYEALDTDKISWSIIAVPSKKWADKIFPQLEEAERVPALWEKIFNATRIDLENPIDEWREHINGLKQKAEQLNKLRLRELHYRAEGTDLYIELPEKHIWLTGSSVNSVGTTFVANMPTEEVYTCPLRTGVNGYVTSTKPLAFQGNVIEEFTLHFEAGKIIKVKAKKGQELLEKLIQTDEGASYLGEVALVPHDSPISNSGILFFSTLFDENASNHLAIGSAYPTCYEGGAALTVEERVSVGLNDSNVHEDFMIGSEKMDIDGVMQNGSRIAIFRSGNWAF</sequence>
<dbReference type="AlphaFoldDB" id="A0A2N3LK59"/>
<dbReference type="RefSeq" id="WP_101354361.1">
    <property type="nucleotide sequence ID" value="NZ_PIQO01000007.1"/>
</dbReference>
<evidence type="ECO:0000256" key="7">
    <source>
        <dbReference type="ARBA" id="ARBA00022723"/>
    </source>
</evidence>
<dbReference type="SUPFAM" id="SSF144052">
    <property type="entry name" value="Thermophilic metalloprotease-like"/>
    <property type="match status" value="1"/>
</dbReference>
<comment type="cofactor">
    <cofactor evidence="3">
        <name>Zn(2+)</name>
        <dbReference type="ChEBI" id="CHEBI:29105"/>
    </cofactor>
</comment>
<dbReference type="PANTHER" id="PTHR34448">
    <property type="entry name" value="AMINOPEPTIDASE"/>
    <property type="match status" value="1"/>
</dbReference>
<comment type="similarity">
    <text evidence="4">Belongs to the peptidase M29 family.</text>
</comment>
<comment type="cofactor">
    <cofactor evidence="1">
        <name>Co(2+)</name>
        <dbReference type="ChEBI" id="CHEBI:48828"/>
    </cofactor>
</comment>
<evidence type="ECO:0000256" key="2">
    <source>
        <dbReference type="ARBA" id="ARBA00001946"/>
    </source>
</evidence>
<dbReference type="InterPro" id="IPR000787">
    <property type="entry name" value="Peptidase_M29"/>
</dbReference>
<dbReference type="InterPro" id="IPR052170">
    <property type="entry name" value="M29_Exopeptidase"/>
</dbReference>
<keyword evidence="6" id="KW-0645">Protease</keyword>
<reference evidence="10 11" key="1">
    <citation type="submission" date="2017-11" db="EMBL/GenBank/DDBJ databases">
        <title>Bacillus camelliae sp. nov., isolated from pu'er tea.</title>
        <authorList>
            <person name="Niu L."/>
        </authorList>
    </citation>
    <scope>NUCLEOTIDE SEQUENCE [LARGE SCALE GENOMIC DNA]</scope>
    <source>
        <strain evidence="10 11">7578-1</strain>
    </source>
</reference>
<dbReference type="GO" id="GO:0006508">
    <property type="term" value="P:proteolysis"/>
    <property type="evidence" value="ECO:0007669"/>
    <property type="project" value="UniProtKB-KW"/>
</dbReference>
<evidence type="ECO:0000256" key="8">
    <source>
        <dbReference type="ARBA" id="ARBA00022801"/>
    </source>
</evidence>
<dbReference type="Gene3D" id="3.40.1830.10">
    <property type="entry name" value="Thermophilic metalloprotease (M29)"/>
    <property type="match status" value="1"/>
</dbReference>
<dbReference type="GO" id="GO:0004177">
    <property type="term" value="F:aminopeptidase activity"/>
    <property type="evidence" value="ECO:0007669"/>
    <property type="project" value="UniProtKB-KW"/>
</dbReference>
<dbReference type="InterPro" id="IPR035097">
    <property type="entry name" value="M29_N-terminal"/>
</dbReference>
<dbReference type="OrthoDB" id="9803993at2"/>
<dbReference type="GO" id="GO:0008237">
    <property type="term" value="F:metallopeptidase activity"/>
    <property type="evidence" value="ECO:0007669"/>
    <property type="project" value="UniProtKB-KW"/>
</dbReference>
<evidence type="ECO:0000256" key="6">
    <source>
        <dbReference type="ARBA" id="ARBA00022670"/>
    </source>
</evidence>
<accession>A0A2N3LK59</accession>
<evidence type="ECO:0000256" key="4">
    <source>
        <dbReference type="ARBA" id="ARBA00008236"/>
    </source>
</evidence>
<organism evidence="10 11">
    <name type="scientific">Heyndrickxia camelliae</name>
    <dbReference type="NCBI Taxonomy" id="1707093"/>
    <lineage>
        <taxon>Bacteria</taxon>
        <taxon>Bacillati</taxon>
        <taxon>Bacillota</taxon>
        <taxon>Bacilli</taxon>
        <taxon>Bacillales</taxon>
        <taxon>Bacillaceae</taxon>
        <taxon>Heyndrickxia</taxon>
    </lineage>
</organism>
<keyword evidence="9" id="KW-0482">Metalloprotease</keyword>
<keyword evidence="7" id="KW-0479">Metal-binding</keyword>
<comment type="cofactor">
    <cofactor evidence="2">
        <name>Mg(2+)</name>
        <dbReference type="ChEBI" id="CHEBI:18420"/>
    </cofactor>
</comment>
<dbReference type="EMBL" id="PIQO01000007">
    <property type="protein sequence ID" value="PKR84996.1"/>
    <property type="molecule type" value="Genomic_DNA"/>
</dbReference>
<comment type="caution">
    <text evidence="10">The sequence shown here is derived from an EMBL/GenBank/DDBJ whole genome shotgun (WGS) entry which is preliminary data.</text>
</comment>